<reference evidence="1" key="1">
    <citation type="submission" date="2021-01" db="EMBL/GenBank/DDBJ databases">
        <authorList>
            <consortium name="Genoscope - CEA"/>
            <person name="William W."/>
        </authorList>
    </citation>
    <scope>NUCLEOTIDE SEQUENCE</scope>
</reference>
<gene>
    <name evidence="1" type="ORF">POCTA_138.1.T1460121</name>
    <name evidence="2" type="ORF">POCTA_138.1.T1460124</name>
</gene>
<dbReference type="AlphaFoldDB" id="A0A8S1Y6M3"/>
<dbReference type="EMBL" id="CAJJDP010000148">
    <property type="protein sequence ID" value="CAD8209246.1"/>
    <property type="molecule type" value="Genomic_DNA"/>
</dbReference>
<dbReference type="Proteomes" id="UP000683925">
    <property type="component" value="Unassembled WGS sequence"/>
</dbReference>
<protein>
    <submittedName>
        <fullName evidence="1">Uncharacterized protein</fullName>
    </submittedName>
</protein>
<evidence type="ECO:0000313" key="1">
    <source>
        <dbReference type="EMBL" id="CAD8209240.1"/>
    </source>
</evidence>
<proteinExistence type="predicted"/>
<keyword evidence="3" id="KW-1185">Reference proteome</keyword>
<sequence>MVINCEHLNMKKVYHKQLQKWILILIKQEQVKKSFNRKKGERNKSKIKQVKVLCIKKGIKQLKVIILLGETIKSAVKIYFLNLGSNIRKQQRTKILR</sequence>
<evidence type="ECO:0000313" key="2">
    <source>
        <dbReference type="EMBL" id="CAD8209246.1"/>
    </source>
</evidence>
<evidence type="ECO:0000313" key="3">
    <source>
        <dbReference type="Proteomes" id="UP000683925"/>
    </source>
</evidence>
<accession>A0A8S1Y6M3</accession>
<name>A0A8S1Y6M3_PAROT</name>
<organism evidence="1 3">
    <name type="scientific">Paramecium octaurelia</name>
    <dbReference type="NCBI Taxonomy" id="43137"/>
    <lineage>
        <taxon>Eukaryota</taxon>
        <taxon>Sar</taxon>
        <taxon>Alveolata</taxon>
        <taxon>Ciliophora</taxon>
        <taxon>Intramacronucleata</taxon>
        <taxon>Oligohymenophorea</taxon>
        <taxon>Peniculida</taxon>
        <taxon>Parameciidae</taxon>
        <taxon>Paramecium</taxon>
    </lineage>
</organism>
<dbReference type="EMBL" id="CAJJDP010000148">
    <property type="protein sequence ID" value="CAD8209240.1"/>
    <property type="molecule type" value="Genomic_DNA"/>
</dbReference>
<comment type="caution">
    <text evidence="1">The sequence shown here is derived from an EMBL/GenBank/DDBJ whole genome shotgun (WGS) entry which is preliminary data.</text>
</comment>